<feature type="region of interest" description="Disordered" evidence="1">
    <location>
        <begin position="74"/>
        <end position="105"/>
    </location>
</feature>
<dbReference type="RefSeq" id="WP_104423224.1">
    <property type="nucleotide sequence ID" value="NZ_PTIY01000004.1"/>
</dbReference>
<keyword evidence="3" id="KW-1185">Reference proteome</keyword>
<evidence type="ECO:0000313" key="2">
    <source>
        <dbReference type="EMBL" id="PPK72438.1"/>
    </source>
</evidence>
<name>A0A2S6H4L6_9GAMM</name>
<comment type="caution">
    <text evidence="2">The sequence shown here is derived from an EMBL/GenBank/DDBJ whole genome shotgun (WGS) entry which is preliminary data.</text>
</comment>
<sequence length="105" mass="11313">MPKLVHSQITDGVTQTSSHVLGLGPATAAINAYLGQTQALTVLFANMVNQQQQQATVGLSVTTRNVTKLLGTKPPQKRAVNLQTSSWQQTVTEHRPPEPQMPVVT</sequence>
<dbReference type="Proteomes" id="UP000238071">
    <property type="component" value="Unassembled WGS sequence"/>
</dbReference>
<dbReference type="OrthoDB" id="5877964at2"/>
<accession>A0A2S6H4L6</accession>
<dbReference type="InterPro" id="IPR021070">
    <property type="entry name" value="Killing_trait_RebB"/>
</dbReference>
<proteinExistence type="predicted"/>
<reference evidence="2 3" key="1">
    <citation type="submission" date="2018-02" db="EMBL/GenBank/DDBJ databases">
        <title>Subsurface microbial communities from deep shales in Ohio and West Virginia, USA.</title>
        <authorList>
            <person name="Wrighton K."/>
        </authorList>
    </citation>
    <scope>NUCLEOTIDE SEQUENCE [LARGE SCALE GENOMIC DNA]</scope>
    <source>
        <strain evidence="2 3">OWC-G53F</strain>
    </source>
</reference>
<organism evidence="2 3">
    <name type="scientific">Methylobacter tundripaludum</name>
    <dbReference type="NCBI Taxonomy" id="173365"/>
    <lineage>
        <taxon>Bacteria</taxon>
        <taxon>Pseudomonadati</taxon>
        <taxon>Pseudomonadota</taxon>
        <taxon>Gammaproteobacteria</taxon>
        <taxon>Methylococcales</taxon>
        <taxon>Methylococcaceae</taxon>
        <taxon>Methylobacter</taxon>
    </lineage>
</organism>
<feature type="compositionally biased region" description="Polar residues" evidence="1">
    <location>
        <begin position="81"/>
        <end position="91"/>
    </location>
</feature>
<evidence type="ECO:0000256" key="1">
    <source>
        <dbReference type="SAM" id="MobiDB-lite"/>
    </source>
</evidence>
<protein>
    <submittedName>
        <fullName evidence="2">Killing trait domain-containing protein</fullName>
    </submittedName>
</protein>
<dbReference type="EMBL" id="PTIY01000004">
    <property type="protein sequence ID" value="PPK72438.1"/>
    <property type="molecule type" value="Genomic_DNA"/>
</dbReference>
<gene>
    <name evidence="2" type="ORF">B0F88_104233</name>
</gene>
<dbReference type="Pfam" id="PF11747">
    <property type="entry name" value="RebB"/>
    <property type="match status" value="1"/>
</dbReference>
<evidence type="ECO:0000313" key="3">
    <source>
        <dbReference type="Proteomes" id="UP000238071"/>
    </source>
</evidence>
<dbReference type="AlphaFoldDB" id="A0A2S6H4L6"/>